<dbReference type="InterPro" id="IPR015077">
    <property type="entry name" value="DUF1858"/>
</dbReference>
<evidence type="ECO:0000313" key="2">
    <source>
        <dbReference type="EMBL" id="SDY81896.1"/>
    </source>
</evidence>
<dbReference type="OrthoDB" id="9769774at2"/>
<dbReference type="STRING" id="415015.SAMN05660462_00981"/>
<dbReference type="Pfam" id="PF08984">
    <property type="entry name" value="DUF1858"/>
    <property type="match status" value="1"/>
</dbReference>
<accession>A0A1H3MZ62</accession>
<dbReference type="RefSeq" id="WP_091728002.1">
    <property type="nucleotide sequence ID" value="NZ_FNQE01000008.1"/>
</dbReference>
<evidence type="ECO:0000259" key="1">
    <source>
        <dbReference type="Pfam" id="PF08984"/>
    </source>
</evidence>
<organism evidence="2 3">
    <name type="scientific">Proteiniborus ethanoligenes</name>
    <dbReference type="NCBI Taxonomy" id="415015"/>
    <lineage>
        <taxon>Bacteria</taxon>
        <taxon>Bacillati</taxon>
        <taxon>Bacillota</taxon>
        <taxon>Clostridia</taxon>
        <taxon>Eubacteriales</taxon>
        <taxon>Proteiniborus</taxon>
    </lineage>
</organism>
<dbReference type="InterPro" id="IPR038062">
    <property type="entry name" value="ScdA-like_N_sf"/>
</dbReference>
<reference evidence="2 3" key="1">
    <citation type="submission" date="2016-10" db="EMBL/GenBank/DDBJ databases">
        <authorList>
            <person name="de Groot N.N."/>
        </authorList>
    </citation>
    <scope>NUCLEOTIDE SEQUENCE [LARGE SCALE GENOMIC DNA]</scope>
    <source>
        <strain evidence="2 3">DSM 21650</strain>
    </source>
</reference>
<evidence type="ECO:0000313" key="3">
    <source>
        <dbReference type="Proteomes" id="UP000198625"/>
    </source>
</evidence>
<dbReference type="AlphaFoldDB" id="A0A1H3MZ62"/>
<keyword evidence="3" id="KW-1185">Reference proteome</keyword>
<gene>
    <name evidence="2" type="ORF">SAMN05660462_00981</name>
</gene>
<dbReference type="SUPFAM" id="SSF140683">
    <property type="entry name" value="SP0561-like"/>
    <property type="match status" value="1"/>
</dbReference>
<dbReference type="Gene3D" id="1.10.3910.10">
    <property type="entry name" value="SP0561-like"/>
    <property type="match status" value="1"/>
</dbReference>
<name>A0A1H3MZ62_9FIRM</name>
<dbReference type="EMBL" id="FNQE01000008">
    <property type="protein sequence ID" value="SDY81896.1"/>
    <property type="molecule type" value="Genomic_DNA"/>
</dbReference>
<sequence>MNKVISLNETIYELCNKYPEIKEILRDLGFVDIVNPIMMNTAGRVMTIPKGTQMKNIHIEKVIEKLKENSFEIIQ</sequence>
<protein>
    <recommendedName>
        <fullName evidence="1">DUF1858 domain-containing protein</fullName>
    </recommendedName>
</protein>
<proteinExistence type="predicted"/>
<dbReference type="Proteomes" id="UP000198625">
    <property type="component" value="Unassembled WGS sequence"/>
</dbReference>
<feature type="domain" description="DUF1858" evidence="1">
    <location>
        <begin position="5"/>
        <end position="63"/>
    </location>
</feature>